<feature type="signal peptide" evidence="5">
    <location>
        <begin position="1"/>
        <end position="35"/>
    </location>
</feature>
<feature type="chain" id="PRO_5010350231" evidence="5">
    <location>
        <begin position="36"/>
        <end position="131"/>
    </location>
</feature>
<evidence type="ECO:0000256" key="5">
    <source>
        <dbReference type="SAM" id="SignalP"/>
    </source>
</evidence>
<sequence>MVFGVLAGGLEKHMKTMLALLCAGLFMATAAPAYADDIKGWQKEIVKKIVKSHIYPRSAIAREIEGRAKVSVTIDRTGKITGFEILEPTGESQLDNVIPKMMEKMDPLPAPPDSLPDGNLTFTIPIAWRLQ</sequence>
<keyword evidence="2" id="KW-0812">Transmembrane</keyword>
<feature type="domain" description="TonB C-terminal" evidence="6">
    <location>
        <begin position="40"/>
        <end position="131"/>
    </location>
</feature>
<dbReference type="STRING" id="637679.GCA_001550055_00199"/>
<dbReference type="InterPro" id="IPR037682">
    <property type="entry name" value="TonB_C"/>
</dbReference>
<keyword evidence="3" id="KW-1133">Transmembrane helix</keyword>
<accession>A0A1G7EF14</accession>
<evidence type="ECO:0000256" key="2">
    <source>
        <dbReference type="ARBA" id="ARBA00022692"/>
    </source>
</evidence>
<dbReference type="GO" id="GO:0055085">
    <property type="term" value="P:transmembrane transport"/>
    <property type="evidence" value="ECO:0007669"/>
    <property type="project" value="InterPro"/>
</dbReference>
<protein>
    <submittedName>
        <fullName evidence="7">TonB family C-terminal domain-containing protein</fullName>
    </submittedName>
</protein>
<dbReference type="GO" id="GO:0016020">
    <property type="term" value="C:membrane"/>
    <property type="evidence" value="ECO:0007669"/>
    <property type="project" value="UniProtKB-SubCell"/>
</dbReference>
<keyword evidence="4" id="KW-0472">Membrane</keyword>
<dbReference type="PROSITE" id="PS52015">
    <property type="entry name" value="TONB_CTD"/>
    <property type="match status" value="1"/>
</dbReference>
<keyword evidence="5" id="KW-0732">Signal</keyword>
<name>A0A1G7EF14_9PROT</name>
<dbReference type="Gene3D" id="3.30.1150.10">
    <property type="match status" value="1"/>
</dbReference>
<dbReference type="EMBL" id="FNAK01000008">
    <property type="protein sequence ID" value="SDE62241.1"/>
    <property type="molecule type" value="Genomic_DNA"/>
</dbReference>
<evidence type="ECO:0000259" key="6">
    <source>
        <dbReference type="PROSITE" id="PS52015"/>
    </source>
</evidence>
<dbReference type="OrthoDB" id="8481327at2"/>
<dbReference type="NCBIfam" id="TIGR01352">
    <property type="entry name" value="tonB_Cterm"/>
    <property type="match status" value="1"/>
</dbReference>
<dbReference type="InterPro" id="IPR006260">
    <property type="entry name" value="TonB/TolA_C"/>
</dbReference>
<dbReference type="AlphaFoldDB" id="A0A1G7EF14"/>
<dbReference type="Pfam" id="PF03544">
    <property type="entry name" value="TonB_C"/>
    <property type="match status" value="1"/>
</dbReference>
<organism evidence="7 8">
    <name type="scientific">Kordiimonas lacus</name>
    <dbReference type="NCBI Taxonomy" id="637679"/>
    <lineage>
        <taxon>Bacteria</taxon>
        <taxon>Pseudomonadati</taxon>
        <taxon>Pseudomonadota</taxon>
        <taxon>Alphaproteobacteria</taxon>
        <taxon>Kordiimonadales</taxon>
        <taxon>Kordiimonadaceae</taxon>
        <taxon>Kordiimonas</taxon>
    </lineage>
</organism>
<gene>
    <name evidence="7" type="ORF">SAMN04488071_3420</name>
</gene>
<comment type="subcellular location">
    <subcellularLocation>
        <location evidence="1">Membrane</location>
        <topology evidence="1">Single-pass membrane protein</topology>
    </subcellularLocation>
</comment>
<reference evidence="7 8" key="1">
    <citation type="submission" date="2016-10" db="EMBL/GenBank/DDBJ databases">
        <authorList>
            <person name="de Groot N.N."/>
        </authorList>
    </citation>
    <scope>NUCLEOTIDE SEQUENCE [LARGE SCALE GENOMIC DNA]</scope>
    <source>
        <strain evidence="7 8">CGMCC 1.9109</strain>
    </source>
</reference>
<dbReference type="RefSeq" id="WP_068301443.1">
    <property type="nucleotide sequence ID" value="NZ_DAIOMO010000002.1"/>
</dbReference>
<dbReference type="SUPFAM" id="SSF74653">
    <property type="entry name" value="TolA/TonB C-terminal domain"/>
    <property type="match status" value="1"/>
</dbReference>
<proteinExistence type="predicted"/>
<evidence type="ECO:0000256" key="1">
    <source>
        <dbReference type="ARBA" id="ARBA00004167"/>
    </source>
</evidence>
<evidence type="ECO:0000313" key="7">
    <source>
        <dbReference type="EMBL" id="SDE62241.1"/>
    </source>
</evidence>
<evidence type="ECO:0000256" key="4">
    <source>
        <dbReference type="ARBA" id="ARBA00023136"/>
    </source>
</evidence>
<evidence type="ECO:0000313" key="8">
    <source>
        <dbReference type="Proteomes" id="UP000183685"/>
    </source>
</evidence>
<keyword evidence="8" id="KW-1185">Reference proteome</keyword>
<evidence type="ECO:0000256" key="3">
    <source>
        <dbReference type="ARBA" id="ARBA00022989"/>
    </source>
</evidence>
<dbReference type="Proteomes" id="UP000183685">
    <property type="component" value="Unassembled WGS sequence"/>
</dbReference>